<organism evidence="1 2">
    <name type="scientific">Ascodesmis nigricans</name>
    <dbReference type="NCBI Taxonomy" id="341454"/>
    <lineage>
        <taxon>Eukaryota</taxon>
        <taxon>Fungi</taxon>
        <taxon>Dikarya</taxon>
        <taxon>Ascomycota</taxon>
        <taxon>Pezizomycotina</taxon>
        <taxon>Pezizomycetes</taxon>
        <taxon>Pezizales</taxon>
        <taxon>Ascodesmidaceae</taxon>
        <taxon>Ascodesmis</taxon>
    </lineage>
</organism>
<proteinExistence type="predicted"/>
<protein>
    <submittedName>
        <fullName evidence="1">Uncharacterized protein</fullName>
    </submittedName>
</protein>
<name>A0A4S2MKU6_9PEZI</name>
<dbReference type="InParanoid" id="A0A4S2MKU6"/>
<accession>A0A4S2MKU6</accession>
<evidence type="ECO:0000313" key="1">
    <source>
        <dbReference type="EMBL" id="TGZ77572.1"/>
    </source>
</evidence>
<gene>
    <name evidence="1" type="ORF">EX30DRAFT_194096</name>
</gene>
<reference evidence="1 2" key="1">
    <citation type="submission" date="2019-04" db="EMBL/GenBank/DDBJ databases">
        <title>Comparative genomics and transcriptomics to analyze fruiting body development in filamentous ascomycetes.</title>
        <authorList>
            <consortium name="DOE Joint Genome Institute"/>
            <person name="Lutkenhaus R."/>
            <person name="Traeger S."/>
            <person name="Breuer J."/>
            <person name="Kuo A."/>
            <person name="Lipzen A."/>
            <person name="Pangilinan J."/>
            <person name="Dilworth D."/>
            <person name="Sandor L."/>
            <person name="Poggeler S."/>
            <person name="Barry K."/>
            <person name="Grigoriev I.V."/>
            <person name="Nowrousian M."/>
        </authorList>
    </citation>
    <scope>NUCLEOTIDE SEQUENCE [LARGE SCALE GENOMIC DNA]</scope>
    <source>
        <strain evidence="1 2">CBS 389.68</strain>
    </source>
</reference>
<evidence type="ECO:0000313" key="2">
    <source>
        <dbReference type="Proteomes" id="UP000298138"/>
    </source>
</evidence>
<keyword evidence="2" id="KW-1185">Reference proteome</keyword>
<dbReference type="EMBL" id="ML220151">
    <property type="protein sequence ID" value="TGZ77572.1"/>
    <property type="molecule type" value="Genomic_DNA"/>
</dbReference>
<dbReference type="Proteomes" id="UP000298138">
    <property type="component" value="Unassembled WGS sequence"/>
</dbReference>
<sequence>MPSHELLRLPACSGGWAGAATRSVGRRVLRSWSRFQKIVWRQRLQSIRQSVGSVCGCWSVSVVCRRYACRGRRRRTDVEVDDGRRAVVSELWLMVPRAQGSVSQSSRSRWVAEWRVDRGRSVWSGGGGREEA</sequence>
<dbReference type="AlphaFoldDB" id="A0A4S2MKU6"/>